<dbReference type="PANTHER" id="PTHR35006">
    <property type="entry name" value="GLYOXALASE FAMILY PROTEIN (AFU_ORTHOLOGUE AFUA_5G14830)"/>
    <property type="match status" value="1"/>
</dbReference>
<dbReference type="Proteomes" id="UP001165080">
    <property type="component" value="Unassembled WGS sequence"/>
</dbReference>
<dbReference type="Gene3D" id="3.10.180.10">
    <property type="entry name" value="2,3-Dihydroxybiphenyl 1,2-Dioxygenase, domain 1"/>
    <property type="match status" value="1"/>
</dbReference>
<reference evidence="2 3" key="1">
    <citation type="journal article" date="2023" name="Commun. Biol.">
        <title>Reorganization of the ancestral sex-determining regions during the evolution of trioecy in Pleodorina starrii.</title>
        <authorList>
            <person name="Takahashi K."/>
            <person name="Suzuki S."/>
            <person name="Kawai-Toyooka H."/>
            <person name="Yamamoto K."/>
            <person name="Hamaji T."/>
            <person name="Ootsuki R."/>
            <person name="Yamaguchi H."/>
            <person name="Kawachi M."/>
            <person name="Higashiyama T."/>
            <person name="Nozaki H."/>
        </authorList>
    </citation>
    <scope>NUCLEOTIDE SEQUENCE [LARGE SCALE GENOMIC DNA]</scope>
    <source>
        <strain evidence="2 3">NIES-4479</strain>
    </source>
</reference>
<sequence>MLPWILDSGGAPQPTTSARSGDIVNPAHIAFRAASRAQVRQFYAAALAAGANDNGAPGFRPQYHKYYYGAFVLDPSGYNIEALFHWPEGLLEWLGFLWHSLISILGGGGGGGGGGGRGAATPKDD</sequence>
<dbReference type="InterPro" id="IPR029068">
    <property type="entry name" value="Glyas_Bleomycin-R_OHBP_Dase"/>
</dbReference>
<accession>A0A9W6BFA2</accession>
<dbReference type="PANTHER" id="PTHR35006:SF2">
    <property type="entry name" value="GLYOXALASE FAMILY PROTEIN (AFU_ORTHOLOGUE AFUA_5G14830)"/>
    <property type="match status" value="1"/>
</dbReference>
<name>A0A9W6BFA2_9CHLO</name>
<comment type="caution">
    <text evidence="2">The sequence shown here is derived from an EMBL/GenBank/DDBJ whole genome shotgun (WGS) entry which is preliminary data.</text>
</comment>
<evidence type="ECO:0000313" key="3">
    <source>
        <dbReference type="Proteomes" id="UP001165080"/>
    </source>
</evidence>
<evidence type="ECO:0000259" key="1">
    <source>
        <dbReference type="Pfam" id="PF00903"/>
    </source>
</evidence>
<dbReference type="InterPro" id="IPR004360">
    <property type="entry name" value="Glyas_Fos-R_dOase_dom"/>
</dbReference>
<dbReference type="EMBL" id="BRXU01000003">
    <property type="protein sequence ID" value="GLC50451.1"/>
    <property type="molecule type" value="Genomic_DNA"/>
</dbReference>
<protein>
    <recommendedName>
        <fullName evidence="1">Glyoxalase/fosfomycin resistance/dioxygenase domain-containing protein</fullName>
    </recommendedName>
</protein>
<feature type="domain" description="Glyoxalase/fosfomycin resistance/dioxygenase" evidence="1">
    <location>
        <begin position="22"/>
        <end position="81"/>
    </location>
</feature>
<evidence type="ECO:0000313" key="2">
    <source>
        <dbReference type="EMBL" id="GLC50451.1"/>
    </source>
</evidence>
<gene>
    <name evidence="2" type="primary">PLEST000080</name>
    <name evidence="2" type="ORF">PLESTB_000380700</name>
</gene>
<organism evidence="2 3">
    <name type="scientific">Pleodorina starrii</name>
    <dbReference type="NCBI Taxonomy" id="330485"/>
    <lineage>
        <taxon>Eukaryota</taxon>
        <taxon>Viridiplantae</taxon>
        <taxon>Chlorophyta</taxon>
        <taxon>core chlorophytes</taxon>
        <taxon>Chlorophyceae</taxon>
        <taxon>CS clade</taxon>
        <taxon>Chlamydomonadales</taxon>
        <taxon>Volvocaceae</taxon>
        <taxon>Pleodorina</taxon>
    </lineage>
</organism>
<keyword evidence="3" id="KW-1185">Reference proteome</keyword>
<dbReference type="AlphaFoldDB" id="A0A9W6BFA2"/>
<proteinExistence type="predicted"/>
<dbReference type="SUPFAM" id="SSF54593">
    <property type="entry name" value="Glyoxalase/Bleomycin resistance protein/Dihydroxybiphenyl dioxygenase"/>
    <property type="match status" value="1"/>
</dbReference>
<dbReference type="Pfam" id="PF00903">
    <property type="entry name" value="Glyoxalase"/>
    <property type="match status" value="1"/>
</dbReference>